<keyword evidence="1" id="KW-1133">Transmembrane helix</keyword>
<keyword evidence="1" id="KW-0812">Transmembrane</keyword>
<comment type="caution">
    <text evidence="3">The sequence shown here is derived from an EMBL/GenBank/DDBJ whole genome shotgun (WGS) entry which is preliminary data.</text>
</comment>
<dbReference type="InterPro" id="IPR021225">
    <property type="entry name" value="Tlde1_dom"/>
</dbReference>
<dbReference type="RefSeq" id="WP_238232316.1">
    <property type="nucleotide sequence ID" value="NZ_BPRA01000014.1"/>
</dbReference>
<dbReference type="Pfam" id="PF10908">
    <property type="entry name" value="Tlde1_dom"/>
    <property type="match status" value="1"/>
</dbReference>
<keyword evidence="4" id="KW-1185">Reference proteome</keyword>
<dbReference type="EMBL" id="BPRA01000014">
    <property type="protein sequence ID" value="GJE56574.1"/>
    <property type="molecule type" value="Genomic_DNA"/>
</dbReference>
<gene>
    <name evidence="3" type="ORF">EKPJFOCH_3081</name>
</gene>
<feature type="domain" description="Tlde1" evidence="2">
    <location>
        <begin position="249"/>
        <end position="353"/>
    </location>
</feature>
<proteinExistence type="predicted"/>
<feature type="transmembrane region" description="Helical" evidence="1">
    <location>
        <begin position="20"/>
        <end position="38"/>
    </location>
</feature>
<name>A0ABQ4TNY4_9HYPH</name>
<evidence type="ECO:0000256" key="1">
    <source>
        <dbReference type="SAM" id="Phobius"/>
    </source>
</evidence>
<keyword evidence="1" id="KW-0472">Membrane</keyword>
<reference evidence="3" key="1">
    <citation type="journal article" date="2021" name="Front. Microbiol.">
        <title>Comprehensive Comparative Genomics and Phenotyping of Methylobacterium Species.</title>
        <authorList>
            <person name="Alessa O."/>
            <person name="Ogura Y."/>
            <person name="Fujitani Y."/>
            <person name="Takami H."/>
            <person name="Hayashi T."/>
            <person name="Sahin N."/>
            <person name="Tani A."/>
        </authorList>
    </citation>
    <scope>NUCLEOTIDE SEQUENCE</scope>
    <source>
        <strain evidence="3">DSM 23674</strain>
    </source>
</reference>
<evidence type="ECO:0000259" key="2">
    <source>
        <dbReference type="Pfam" id="PF10908"/>
    </source>
</evidence>
<dbReference type="Proteomes" id="UP001055101">
    <property type="component" value="Unassembled WGS sequence"/>
</dbReference>
<evidence type="ECO:0000313" key="4">
    <source>
        <dbReference type="Proteomes" id="UP001055101"/>
    </source>
</evidence>
<organism evidence="3 4">
    <name type="scientific">Methylobacterium thuringiense</name>
    <dbReference type="NCBI Taxonomy" id="1003091"/>
    <lineage>
        <taxon>Bacteria</taxon>
        <taxon>Pseudomonadati</taxon>
        <taxon>Pseudomonadota</taxon>
        <taxon>Alphaproteobacteria</taxon>
        <taxon>Hyphomicrobiales</taxon>
        <taxon>Methylobacteriaceae</taxon>
        <taxon>Methylobacterium</taxon>
    </lineage>
</organism>
<sequence>MIDDAYRYGRLTRRPRRRRLRADLLAMTAAAAIVVGALPRFTADNDVAAEPEAPVLSLAAAPAPGRDAWLFDPTPALGARTLTLLPVAALHAAFEPAPPPAVVAALVADTVARQPVPTPRPQVVQQTARLMPALTPQTVPLPVRRPSDLLAARTTSVVARLAERPASPRARIAAQGAVAQENAEAERSFFDTVFGAKPEAERPQALAYAGVDTQGLGMSPRRATAPQAGGGTAVYDISAGRVTLPGGEVLEAHSGLGPSMDNPHNVHLRMRGSTPPGTYDLTEREALFHGVRALRLNPVGGAGAIYNRNGLLTHTYMLGSSGASNGCISFRNYPRFLQAYLSGEVRRVVVVAGSKGDRTPSFASRIFGASASAE</sequence>
<protein>
    <recommendedName>
        <fullName evidence="2">Tlde1 domain-containing protein</fullName>
    </recommendedName>
</protein>
<evidence type="ECO:0000313" key="3">
    <source>
        <dbReference type="EMBL" id="GJE56574.1"/>
    </source>
</evidence>
<reference evidence="3" key="2">
    <citation type="submission" date="2021-08" db="EMBL/GenBank/DDBJ databases">
        <authorList>
            <person name="Tani A."/>
            <person name="Ola A."/>
            <person name="Ogura Y."/>
            <person name="Katsura K."/>
            <person name="Hayashi T."/>
        </authorList>
    </citation>
    <scope>NUCLEOTIDE SEQUENCE</scope>
    <source>
        <strain evidence="3">DSM 23674</strain>
    </source>
</reference>
<accession>A0ABQ4TNY4</accession>